<dbReference type="RefSeq" id="WP_166401905.1">
    <property type="nucleotide sequence ID" value="NZ_JAANHS010000002.1"/>
</dbReference>
<dbReference type="EMBL" id="JAANHS010000002">
    <property type="protein sequence ID" value="NHB75884.1"/>
    <property type="molecule type" value="Genomic_DNA"/>
</dbReference>
<evidence type="ECO:0000313" key="3">
    <source>
        <dbReference type="Proteomes" id="UP001515660"/>
    </source>
</evidence>
<feature type="transmembrane region" description="Helical" evidence="1">
    <location>
        <begin position="176"/>
        <end position="196"/>
    </location>
</feature>
<keyword evidence="3" id="KW-1185">Reference proteome</keyword>
<keyword evidence="1" id="KW-1133">Transmembrane helix</keyword>
<feature type="transmembrane region" description="Helical" evidence="1">
    <location>
        <begin position="109"/>
        <end position="134"/>
    </location>
</feature>
<proteinExistence type="predicted"/>
<keyword evidence="1" id="KW-0812">Transmembrane</keyword>
<keyword evidence="1" id="KW-0472">Membrane</keyword>
<evidence type="ECO:0000256" key="1">
    <source>
        <dbReference type="SAM" id="Phobius"/>
    </source>
</evidence>
<dbReference type="Proteomes" id="UP001515660">
    <property type="component" value="Unassembled WGS sequence"/>
</dbReference>
<feature type="transmembrane region" description="Helical" evidence="1">
    <location>
        <begin position="146"/>
        <end position="164"/>
    </location>
</feature>
<evidence type="ECO:0000313" key="2">
    <source>
        <dbReference type="EMBL" id="NHB75884.1"/>
    </source>
</evidence>
<accession>A0ABX0G4U3</accession>
<protein>
    <recommendedName>
        <fullName evidence="4">Amino acid permease-like protein</fullName>
    </recommendedName>
</protein>
<sequence length="215" mass="22645">MTEFAEIGPNRLRRNSPGLLAFAASYVAMSRHVINAGAFCAHAARGSGGGMGGRCRSWRWWPRCEISGGCSPGTGLGCDRHVDLSARVLIVLAIFAGPGPDPILNMFTWISQIGTLGVIGMMAITLVSVIAFFSKQGGGSPLSTKILPAIAGLIMTALFVYIFLNYGDLTGTRGGSLSWILPALIPLGGLIGYLLAMRLRAADPARFATMGQTQD</sequence>
<organism evidence="2 3">
    <name type="scientific">Rhodobacter calidifons</name>
    <dbReference type="NCBI Taxonomy" id="2715277"/>
    <lineage>
        <taxon>Bacteria</taxon>
        <taxon>Pseudomonadati</taxon>
        <taxon>Pseudomonadota</taxon>
        <taxon>Alphaproteobacteria</taxon>
        <taxon>Rhodobacterales</taxon>
        <taxon>Rhodobacter group</taxon>
        <taxon>Rhodobacter</taxon>
    </lineage>
</organism>
<reference evidence="2 3" key="1">
    <citation type="journal article" date="2022" name="Microorganisms">
        <title>Genome Sequence and Characterization of a Xanthorhodopsin-Containing, Aerobic Anoxygenic Phototrophic Rhodobacter Species, Isolated from Mesophilic Conditions at Yellowstone National Park.</title>
        <authorList>
            <person name="Kyndt J.A."/>
            <person name="Robertson S."/>
            <person name="Shoffstall I.B."/>
            <person name="Ramaley R.F."/>
            <person name="Meyer T.E."/>
        </authorList>
    </citation>
    <scope>NUCLEOTIDE SEQUENCE [LARGE SCALE GENOMIC DNA]</scope>
    <source>
        <strain evidence="2 3">M37P</strain>
    </source>
</reference>
<comment type="caution">
    <text evidence="2">The sequence shown here is derived from an EMBL/GenBank/DDBJ whole genome shotgun (WGS) entry which is preliminary data.</text>
</comment>
<evidence type="ECO:0008006" key="4">
    <source>
        <dbReference type="Google" id="ProtNLM"/>
    </source>
</evidence>
<gene>
    <name evidence="2" type="ORF">G8O29_03895</name>
</gene>
<name>A0ABX0G4U3_9RHOB</name>